<dbReference type="EMBL" id="CVRI01000039">
    <property type="protein sequence ID" value="CRK94474.1"/>
    <property type="molecule type" value="Genomic_DNA"/>
</dbReference>
<evidence type="ECO:0000313" key="1">
    <source>
        <dbReference type="EMBL" id="CRK94474.1"/>
    </source>
</evidence>
<dbReference type="AlphaFoldDB" id="A0A1J1I3Z9"/>
<keyword evidence="2" id="KW-1185">Reference proteome</keyword>
<proteinExistence type="predicted"/>
<organism evidence="1 2">
    <name type="scientific">Clunio marinus</name>
    <dbReference type="NCBI Taxonomy" id="568069"/>
    <lineage>
        <taxon>Eukaryota</taxon>
        <taxon>Metazoa</taxon>
        <taxon>Ecdysozoa</taxon>
        <taxon>Arthropoda</taxon>
        <taxon>Hexapoda</taxon>
        <taxon>Insecta</taxon>
        <taxon>Pterygota</taxon>
        <taxon>Neoptera</taxon>
        <taxon>Endopterygota</taxon>
        <taxon>Diptera</taxon>
        <taxon>Nematocera</taxon>
        <taxon>Chironomoidea</taxon>
        <taxon>Chironomidae</taxon>
        <taxon>Clunio</taxon>
    </lineage>
</organism>
<protein>
    <submittedName>
        <fullName evidence="1">CLUMA_CG007980, isoform A</fullName>
    </submittedName>
</protein>
<gene>
    <name evidence="1" type="ORF">CLUMA_CG007980</name>
</gene>
<reference evidence="1 2" key="1">
    <citation type="submission" date="2015-04" db="EMBL/GenBank/DDBJ databases">
        <authorList>
            <person name="Syromyatnikov M.Y."/>
            <person name="Popov V.N."/>
        </authorList>
    </citation>
    <scope>NUCLEOTIDE SEQUENCE [LARGE SCALE GENOMIC DNA]</scope>
</reference>
<name>A0A1J1I3Z9_9DIPT</name>
<dbReference type="Proteomes" id="UP000183832">
    <property type="component" value="Unassembled WGS sequence"/>
</dbReference>
<accession>A0A1J1I3Z9</accession>
<evidence type="ECO:0000313" key="2">
    <source>
        <dbReference type="Proteomes" id="UP000183832"/>
    </source>
</evidence>
<sequence length="85" mass="9693">MAQLIGFSYIGASLQKEFSKLRKKGFCYLQQETKFCGKYLNGLVMTRNSLINQSNKSETNSRKEKIVSRLILLPITLTHLHLIGC</sequence>